<organism evidence="1">
    <name type="scientific">Tanacetum cinerariifolium</name>
    <name type="common">Dalmatian daisy</name>
    <name type="synonym">Chrysanthemum cinerariifolium</name>
    <dbReference type="NCBI Taxonomy" id="118510"/>
    <lineage>
        <taxon>Eukaryota</taxon>
        <taxon>Viridiplantae</taxon>
        <taxon>Streptophyta</taxon>
        <taxon>Embryophyta</taxon>
        <taxon>Tracheophyta</taxon>
        <taxon>Spermatophyta</taxon>
        <taxon>Magnoliopsida</taxon>
        <taxon>eudicotyledons</taxon>
        <taxon>Gunneridae</taxon>
        <taxon>Pentapetalae</taxon>
        <taxon>asterids</taxon>
        <taxon>campanulids</taxon>
        <taxon>Asterales</taxon>
        <taxon>Asteraceae</taxon>
        <taxon>Asteroideae</taxon>
        <taxon>Anthemideae</taxon>
        <taxon>Anthemidinae</taxon>
        <taxon>Tanacetum</taxon>
    </lineage>
</organism>
<accession>A0A699VJ59</accession>
<comment type="caution">
    <text evidence="1">The sequence shown here is derived from an EMBL/GenBank/DDBJ whole genome shotgun (WGS) entry which is preliminary data.</text>
</comment>
<dbReference type="EMBL" id="BKCJ011445439">
    <property type="protein sequence ID" value="GFD34343.1"/>
    <property type="molecule type" value="Genomic_DNA"/>
</dbReference>
<protein>
    <submittedName>
        <fullName evidence="1">Arginine--tRNA ligase, chloroplastic/mitochondrial</fullName>
    </submittedName>
</protein>
<gene>
    <name evidence="1" type="ORF">Tci_906312</name>
</gene>
<dbReference type="GO" id="GO:0016874">
    <property type="term" value="F:ligase activity"/>
    <property type="evidence" value="ECO:0007669"/>
    <property type="project" value="UniProtKB-KW"/>
</dbReference>
<feature type="non-terminal residue" evidence="1">
    <location>
        <position position="1"/>
    </location>
</feature>
<keyword evidence="1" id="KW-0436">Ligase</keyword>
<feature type="non-terminal residue" evidence="1">
    <location>
        <position position="168"/>
    </location>
</feature>
<name>A0A699VJ59_TANCI</name>
<reference evidence="1" key="1">
    <citation type="journal article" date="2019" name="Sci. Rep.">
        <title>Draft genome of Tanacetum cinerariifolium, the natural source of mosquito coil.</title>
        <authorList>
            <person name="Yamashiro T."/>
            <person name="Shiraishi A."/>
            <person name="Satake H."/>
            <person name="Nakayama K."/>
        </authorList>
    </citation>
    <scope>NUCLEOTIDE SEQUENCE</scope>
</reference>
<sequence>RDQTYLLCNGTHTLDLKKFWGGHLNAKCGTIKFDRVDGRILLDYVAIKDAVDTTMQLMFKPVRAVRISGSITASYGKEILGDCGFLGQYTALIFKADPTTQYISCEKPHLLPLHKSAIAVPANGCLKIQANLVDVVTKQRIVDETKDISVSGSSDDVDIWKIKCDIGF</sequence>
<dbReference type="AlphaFoldDB" id="A0A699VJ59"/>
<proteinExistence type="predicted"/>
<evidence type="ECO:0000313" key="1">
    <source>
        <dbReference type="EMBL" id="GFD34343.1"/>
    </source>
</evidence>